<feature type="transmembrane region" description="Helical" evidence="6">
    <location>
        <begin position="106"/>
        <end position="126"/>
    </location>
</feature>
<dbReference type="Gene3D" id="3.30.70.120">
    <property type="match status" value="1"/>
</dbReference>
<dbReference type="InterPro" id="IPR051461">
    <property type="entry name" value="UPF0750_membrane"/>
</dbReference>
<accession>F0GTF9</accession>
<dbReference type="Pfam" id="PF10035">
    <property type="entry name" value="DUF2179"/>
    <property type="match status" value="1"/>
</dbReference>
<name>F0GTF9_9FIRM</name>
<comment type="subcellular location">
    <subcellularLocation>
        <location evidence="1">Cell membrane</location>
        <topology evidence="1">Multi-pass membrane protein</topology>
    </subcellularLocation>
</comment>
<evidence type="ECO:0000259" key="7">
    <source>
        <dbReference type="Pfam" id="PF10035"/>
    </source>
</evidence>
<evidence type="ECO:0000313" key="9">
    <source>
        <dbReference type="Proteomes" id="UP000005286"/>
    </source>
</evidence>
<dbReference type="PATRIC" id="fig|879305.3.peg.90"/>
<feature type="transmembrane region" description="Helical" evidence="6">
    <location>
        <begin position="36"/>
        <end position="53"/>
    </location>
</feature>
<evidence type="ECO:0000256" key="1">
    <source>
        <dbReference type="ARBA" id="ARBA00004651"/>
    </source>
</evidence>
<dbReference type="Proteomes" id="UP000005286">
    <property type="component" value="Unassembled WGS sequence"/>
</dbReference>
<dbReference type="PIRSF" id="PIRSF006483">
    <property type="entry name" value="Membrane_protein_YitT"/>
    <property type="match status" value="1"/>
</dbReference>
<protein>
    <recommendedName>
        <fullName evidence="7">DUF2179 domain-containing protein</fullName>
    </recommendedName>
</protein>
<dbReference type="GO" id="GO:0005886">
    <property type="term" value="C:plasma membrane"/>
    <property type="evidence" value="ECO:0007669"/>
    <property type="project" value="UniProtKB-SubCell"/>
</dbReference>
<evidence type="ECO:0000256" key="6">
    <source>
        <dbReference type="SAM" id="Phobius"/>
    </source>
</evidence>
<evidence type="ECO:0000313" key="8">
    <source>
        <dbReference type="EMBL" id="EGC82902.1"/>
    </source>
</evidence>
<feature type="transmembrane region" description="Helical" evidence="6">
    <location>
        <begin position="138"/>
        <end position="157"/>
    </location>
</feature>
<feature type="transmembrane region" description="Helical" evidence="6">
    <location>
        <begin position="177"/>
        <end position="196"/>
    </location>
</feature>
<comment type="caution">
    <text evidence="8">The sequence shown here is derived from an EMBL/GenBank/DDBJ whole genome shotgun (WGS) entry which is preliminary data.</text>
</comment>
<keyword evidence="3 6" id="KW-0812">Transmembrane</keyword>
<dbReference type="AlphaFoldDB" id="F0GTF9"/>
<proteinExistence type="predicted"/>
<evidence type="ECO:0000256" key="4">
    <source>
        <dbReference type="ARBA" id="ARBA00022989"/>
    </source>
</evidence>
<evidence type="ECO:0000256" key="3">
    <source>
        <dbReference type="ARBA" id="ARBA00022692"/>
    </source>
</evidence>
<reference evidence="8 9" key="1">
    <citation type="submission" date="2011-01" db="EMBL/GenBank/DDBJ databases">
        <authorList>
            <person name="Durkin A.S."/>
            <person name="Madupu R."/>
            <person name="Torralba M."/>
            <person name="Gillis M."/>
            <person name="Methe B."/>
            <person name="Sutton G."/>
            <person name="Nelson K.E."/>
        </authorList>
    </citation>
    <scope>NUCLEOTIDE SEQUENCE [LARGE SCALE GENOMIC DNA]</scope>
    <source>
        <strain evidence="8 9">ACS-065-V-Col13</strain>
    </source>
</reference>
<keyword evidence="2" id="KW-1003">Cell membrane</keyword>
<dbReference type="PANTHER" id="PTHR33545">
    <property type="entry name" value="UPF0750 MEMBRANE PROTEIN YITT-RELATED"/>
    <property type="match status" value="1"/>
</dbReference>
<dbReference type="EMBL" id="AEXM01000003">
    <property type="protein sequence ID" value="EGC82902.1"/>
    <property type="molecule type" value="Genomic_DNA"/>
</dbReference>
<feature type="transmembrane region" description="Helical" evidence="6">
    <location>
        <begin position="82"/>
        <end position="99"/>
    </location>
</feature>
<sequence length="313" mass="34944">MQQEPTEKRKLSLNSYIEDRNKRIYNHDPMTKHKRVFLMSFAAIFMALGTHFFKYPNSFVIGGVEGMSIIASMFVPFSRPQITLFINVSLLVIAFFILGKKFTLRTGYVAILNSLTALLLEKIIPIDGTLTGNTMLELFFTLIMSAGGSAILFNIAASSGGTDIIAMIVKKYSHIEVGRALLFVDSLFTIASIWIFGIEIGLFSIFGLLVKGLCVDIIISSMNQAKMFIIITSKTEEVGHFIKDDLNRSATVINAKGLYKGRDFTVYLCTTSKTEAPKFRIFIKNIDPQAFITILNTSTVMGKGWYQTDELSD</sequence>
<dbReference type="eggNOG" id="COG1284">
    <property type="taxonomic scope" value="Bacteria"/>
</dbReference>
<evidence type="ECO:0000256" key="5">
    <source>
        <dbReference type="ARBA" id="ARBA00023136"/>
    </source>
</evidence>
<keyword evidence="9" id="KW-1185">Reference proteome</keyword>
<feature type="domain" description="DUF2179" evidence="7">
    <location>
        <begin position="248"/>
        <end position="302"/>
    </location>
</feature>
<dbReference type="CDD" id="cd16380">
    <property type="entry name" value="YitT_C"/>
    <property type="match status" value="1"/>
</dbReference>
<dbReference type="STRING" id="879305.HMPREF9290_1003"/>
<evidence type="ECO:0000256" key="2">
    <source>
        <dbReference type="ARBA" id="ARBA00022475"/>
    </source>
</evidence>
<organism evidence="8 9">
    <name type="scientific">Anaerococcus prevotii ACS-065-V-Col13</name>
    <dbReference type="NCBI Taxonomy" id="879305"/>
    <lineage>
        <taxon>Bacteria</taxon>
        <taxon>Bacillati</taxon>
        <taxon>Bacillota</taxon>
        <taxon>Tissierellia</taxon>
        <taxon>Tissierellales</taxon>
        <taxon>Peptoniphilaceae</taxon>
        <taxon>Anaerococcus</taxon>
    </lineage>
</organism>
<keyword evidence="4 6" id="KW-1133">Transmembrane helix</keyword>
<dbReference type="InterPro" id="IPR019264">
    <property type="entry name" value="DUF2179"/>
</dbReference>
<gene>
    <name evidence="8" type="ORF">HMPREF9290_1003</name>
</gene>
<dbReference type="InterPro" id="IPR003740">
    <property type="entry name" value="YitT"/>
</dbReference>
<dbReference type="Pfam" id="PF02588">
    <property type="entry name" value="YitT_membrane"/>
    <property type="match status" value="1"/>
</dbReference>
<dbReference type="InterPro" id="IPR015867">
    <property type="entry name" value="N-reg_PII/ATP_PRibTrfase_C"/>
</dbReference>
<keyword evidence="5 6" id="KW-0472">Membrane</keyword>
<dbReference type="PANTHER" id="PTHR33545:SF9">
    <property type="entry name" value="UPF0750 MEMBRANE PROTEIN YITE"/>
    <property type="match status" value="1"/>
</dbReference>